<sequence length="156" mass="17750">MPTSKTAGARHPLYISVTEMEHNATEKSLEISCKVFTDDFEKTLAGVFKAKVDLTAPADKGEADSMVRAYIKSHLLLKVDNKAVTMEFIGFEKENDAVWSYFEVKNIATAPKKIDVTNTILYELYNKQMNLMHVKVNGNRKSYRLNYPDKEVTFAF</sequence>
<name>A0A1V9FXI4_9BACT</name>
<protein>
    <submittedName>
        <fullName evidence="1">Uncharacterized protein</fullName>
    </submittedName>
</protein>
<dbReference type="AlphaFoldDB" id="A0A1V9FXI4"/>
<dbReference type="InterPro" id="IPR046525">
    <property type="entry name" value="DUF6702"/>
</dbReference>
<organism evidence="1 2">
    <name type="scientific">Niastella populi</name>
    <dbReference type="NCBI Taxonomy" id="550983"/>
    <lineage>
        <taxon>Bacteria</taxon>
        <taxon>Pseudomonadati</taxon>
        <taxon>Bacteroidota</taxon>
        <taxon>Chitinophagia</taxon>
        <taxon>Chitinophagales</taxon>
        <taxon>Chitinophagaceae</taxon>
        <taxon>Niastella</taxon>
    </lineage>
</organism>
<gene>
    <name evidence="1" type="ORF">A4R26_17295</name>
</gene>
<accession>A0A1V9FXI4</accession>
<evidence type="ECO:0000313" key="2">
    <source>
        <dbReference type="Proteomes" id="UP000192276"/>
    </source>
</evidence>
<comment type="caution">
    <text evidence="1">The sequence shown here is derived from an EMBL/GenBank/DDBJ whole genome shotgun (WGS) entry which is preliminary data.</text>
</comment>
<evidence type="ECO:0000313" key="1">
    <source>
        <dbReference type="EMBL" id="OQP63052.1"/>
    </source>
</evidence>
<dbReference type="STRING" id="550983.A4R26_17295"/>
<proteinExistence type="predicted"/>
<dbReference type="EMBL" id="LWBP01000112">
    <property type="protein sequence ID" value="OQP63052.1"/>
    <property type="molecule type" value="Genomic_DNA"/>
</dbReference>
<reference evidence="2" key="1">
    <citation type="submission" date="2016-04" db="EMBL/GenBank/DDBJ databases">
        <authorList>
            <person name="Chen L."/>
            <person name="Zhuang W."/>
            <person name="Wang G."/>
        </authorList>
    </citation>
    <scope>NUCLEOTIDE SEQUENCE [LARGE SCALE GENOMIC DNA]</scope>
    <source>
        <strain evidence="2">208</strain>
    </source>
</reference>
<keyword evidence="2" id="KW-1185">Reference proteome</keyword>
<dbReference type="Pfam" id="PF20420">
    <property type="entry name" value="DUF6702"/>
    <property type="match status" value="1"/>
</dbReference>
<dbReference type="Proteomes" id="UP000192276">
    <property type="component" value="Unassembled WGS sequence"/>
</dbReference>